<protein>
    <submittedName>
        <fullName evidence="2">EAL domain-containing protein</fullName>
    </submittedName>
</protein>
<dbReference type="InterPro" id="IPR050706">
    <property type="entry name" value="Cyclic-di-GMP_PDE-like"/>
</dbReference>
<gene>
    <name evidence="2" type="ORF">EHQ31_06665</name>
</gene>
<dbReference type="Gene3D" id="3.20.20.450">
    <property type="entry name" value="EAL domain"/>
    <property type="match status" value="2"/>
</dbReference>
<dbReference type="PANTHER" id="PTHR33121:SF79">
    <property type="entry name" value="CYCLIC DI-GMP PHOSPHODIESTERASE PDED-RELATED"/>
    <property type="match status" value="1"/>
</dbReference>
<feature type="domain" description="EAL" evidence="1">
    <location>
        <begin position="1"/>
        <end position="119"/>
    </location>
</feature>
<dbReference type="SUPFAM" id="SSF141868">
    <property type="entry name" value="EAL domain-like"/>
    <property type="match status" value="1"/>
</dbReference>
<dbReference type="SMART" id="SM00052">
    <property type="entry name" value="EAL"/>
    <property type="match status" value="1"/>
</dbReference>
<sequence length="122" mass="13734">MFSLDEILKVLTNGEFTPFFSTSVNLSLSSLVDKKLADKIIQIVKNLEVDPKFIILEITETAAMTEMAGKLQIKCMAEGVETKIDWEQLKSMKCDIGQGYFIAKPMSLDDFLIFCNLVSEEN</sequence>
<proteinExistence type="predicted"/>
<evidence type="ECO:0000259" key="1">
    <source>
        <dbReference type="PROSITE" id="PS50883"/>
    </source>
</evidence>
<dbReference type="Proteomes" id="UP000297465">
    <property type="component" value="Unassembled WGS sequence"/>
</dbReference>
<reference evidence="3" key="1">
    <citation type="journal article" date="2019" name="PLoS Negl. Trop. Dis.">
        <title>Revisiting the worldwide diversity of Leptospira species in the environment.</title>
        <authorList>
            <person name="Vincent A.T."/>
            <person name="Schiettekatte O."/>
            <person name="Bourhy P."/>
            <person name="Veyrier F.J."/>
            <person name="Picardeau M."/>
        </authorList>
    </citation>
    <scope>NUCLEOTIDE SEQUENCE [LARGE SCALE GENOMIC DNA]</scope>
    <source>
        <strain evidence="3">201800278</strain>
    </source>
</reference>
<accession>A0ABY2LS90</accession>
<dbReference type="InterPro" id="IPR001633">
    <property type="entry name" value="EAL_dom"/>
</dbReference>
<dbReference type="PROSITE" id="PS50883">
    <property type="entry name" value="EAL"/>
    <property type="match status" value="1"/>
</dbReference>
<evidence type="ECO:0000313" key="3">
    <source>
        <dbReference type="Proteomes" id="UP000297465"/>
    </source>
</evidence>
<dbReference type="EMBL" id="RQFO01000009">
    <property type="protein sequence ID" value="TGL03782.1"/>
    <property type="molecule type" value="Genomic_DNA"/>
</dbReference>
<comment type="caution">
    <text evidence="2">The sequence shown here is derived from an EMBL/GenBank/DDBJ whole genome shotgun (WGS) entry which is preliminary data.</text>
</comment>
<dbReference type="InterPro" id="IPR035919">
    <property type="entry name" value="EAL_sf"/>
</dbReference>
<dbReference type="Pfam" id="PF00563">
    <property type="entry name" value="EAL"/>
    <property type="match status" value="1"/>
</dbReference>
<name>A0ABY2LS90_9LEPT</name>
<organism evidence="2 3">
    <name type="scientific">Leptospira montravelensis</name>
    <dbReference type="NCBI Taxonomy" id="2484961"/>
    <lineage>
        <taxon>Bacteria</taxon>
        <taxon>Pseudomonadati</taxon>
        <taxon>Spirochaetota</taxon>
        <taxon>Spirochaetia</taxon>
        <taxon>Leptospirales</taxon>
        <taxon>Leptospiraceae</taxon>
        <taxon>Leptospira</taxon>
    </lineage>
</organism>
<keyword evidence="3" id="KW-1185">Reference proteome</keyword>
<evidence type="ECO:0000313" key="2">
    <source>
        <dbReference type="EMBL" id="TGL03782.1"/>
    </source>
</evidence>
<dbReference type="PANTHER" id="PTHR33121">
    <property type="entry name" value="CYCLIC DI-GMP PHOSPHODIESTERASE PDEF"/>
    <property type="match status" value="1"/>
</dbReference>